<sequence>MSDLPENLQIKLESPNIKERLNLHVKRRLQHDPDNATPPIVPETKRAKSKEKEKEPKPRKPYQKRVDKIKTEAVVTSTTSTTGKGKKAAQIASPAAELEPMLDEADLELGAGGAGGGSPEAAGRSNTNRDRHKNADILNMVLSVKKRALLQNPEVQKFWTNIMQALGK</sequence>
<reference evidence="2 3" key="1">
    <citation type="journal article" date="2007" name="Nature">
        <title>Evolution of genes and genomes on the Drosophila phylogeny.</title>
        <authorList>
            <consortium name="Drosophila 12 Genomes Consortium"/>
            <person name="Clark A.G."/>
            <person name="Eisen M.B."/>
            <person name="Smith D.R."/>
            <person name="Bergman C.M."/>
            <person name="Oliver B."/>
            <person name="Markow T.A."/>
            <person name="Kaufman T.C."/>
            <person name="Kellis M."/>
            <person name="Gelbart W."/>
            <person name="Iyer V.N."/>
            <person name="Pollard D.A."/>
            <person name="Sackton T.B."/>
            <person name="Larracuente A.M."/>
            <person name="Singh N.D."/>
            <person name="Abad J.P."/>
            <person name="Abt D.N."/>
            <person name="Adryan B."/>
            <person name="Aguade M."/>
            <person name="Akashi H."/>
            <person name="Anderson W.W."/>
            <person name="Aquadro C.F."/>
            <person name="Ardell D.H."/>
            <person name="Arguello R."/>
            <person name="Artieri C.G."/>
            <person name="Barbash D.A."/>
            <person name="Barker D."/>
            <person name="Barsanti P."/>
            <person name="Batterham P."/>
            <person name="Batzoglou S."/>
            <person name="Begun D."/>
            <person name="Bhutkar A."/>
            <person name="Blanco E."/>
            <person name="Bosak S.A."/>
            <person name="Bradley R.K."/>
            <person name="Brand A.D."/>
            <person name="Brent M.R."/>
            <person name="Brooks A.N."/>
            <person name="Brown R.H."/>
            <person name="Butlin R.K."/>
            <person name="Caggese C."/>
            <person name="Calvi B.R."/>
            <person name="Bernardo de Carvalho A."/>
            <person name="Caspi A."/>
            <person name="Castrezana S."/>
            <person name="Celniker S.E."/>
            <person name="Chang J.L."/>
            <person name="Chapple C."/>
            <person name="Chatterji S."/>
            <person name="Chinwalla A."/>
            <person name="Civetta A."/>
            <person name="Clifton S.W."/>
            <person name="Comeron J.M."/>
            <person name="Costello J.C."/>
            <person name="Coyne J.A."/>
            <person name="Daub J."/>
            <person name="David R.G."/>
            <person name="Delcher A.L."/>
            <person name="Delehaunty K."/>
            <person name="Do C.B."/>
            <person name="Ebling H."/>
            <person name="Edwards K."/>
            <person name="Eickbush T."/>
            <person name="Evans J.D."/>
            <person name="Filipski A."/>
            <person name="Findeiss S."/>
            <person name="Freyhult E."/>
            <person name="Fulton L."/>
            <person name="Fulton R."/>
            <person name="Garcia A.C."/>
            <person name="Gardiner A."/>
            <person name="Garfield D.A."/>
            <person name="Garvin B.E."/>
            <person name="Gibson G."/>
            <person name="Gilbert D."/>
            <person name="Gnerre S."/>
            <person name="Godfrey J."/>
            <person name="Good R."/>
            <person name="Gotea V."/>
            <person name="Gravely B."/>
            <person name="Greenberg A.J."/>
            <person name="Griffiths-Jones S."/>
            <person name="Gross S."/>
            <person name="Guigo R."/>
            <person name="Gustafson E.A."/>
            <person name="Haerty W."/>
            <person name="Hahn M.W."/>
            <person name="Halligan D.L."/>
            <person name="Halpern A.L."/>
            <person name="Halter G.M."/>
            <person name="Han M.V."/>
            <person name="Heger A."/>
            <person name="Hillier L."/>
            <person name="Hinrichs A.S."/>
            <person name="Holmes I."/>
            <person name="Hoskins R.A."/>
            <person name="Hubisz M.J."/>
            <person name="Hultmark D."/>
            <person name="Huntley M.A."/>
            <person name="Jaffe D.B."/>
            <person name="Jagadeeshan S."/>
            <person name="Jeck W.R."/>
            <person name="Johnson J."/>
            <person name="Jones C.D."/>
            <person name="Jordan W.C."/>
            <person name="Karpen G.H."/>
            <person name="Kataoka E."/>
            <person name="Keightley P.D."/>
            <person name="Kheradpour P."/>
            <person name="Kirkness E.F."/>
            <person name="Koerich L.B."/>
            <person name="Kristiansen K."/>
            <person name="Kudrna D."/>
            <person name="Kulathinal R.J."/>
            <person name="Kumar S."/>
            <person name="Kwok R."/>
            <person name="Lander E."/>
            <person name="Langley C.H."/>
            <person name="Lapoint R."/>
            <person name="Lazzaro B.P."/>
            <person name="Lee S.J."/>
            <person name="Levesque L."/>
            <person name="Li R."/>
            <person name="Lin C.F."/>
            <person name="Lin M.F."/>
            <person name="Lindblad-Toh K."/>
            <person name="Llopart A."/>
            <person name="Long M."/>
            <person name="Low L."/>
            <person name="Lozovsky E."/>
            <person name="Lu J."/>
            <person name="Luo M."/>
            <person name="Machado C.A."/>
            <person name="Makalowski W."/>
            <person name="Marzo M."/>
            <person name="Matsuda M."/>
            <person name="Matzkin L."/>
            <person name="McAllister B."/>
            <person name="McBride C.S."/>
            <person name="McKernan B."/>
            <person name="McKernan K."/>
            <person name="Mendez-Lago M."/>
            <person name="Minx P."/>
            <person name="Mollenhauer M.U."/>
            <person name="Montooth K."/>
            <person name="Mount S.M."/>
            <person name="Mu X."/>
            <person name="Myers E."/>
            <person name="Negre B."/>
            <person name="Newfeld S."/>
            <person name="Nielsen R."/>
            <person name="Noor M.A."/>
            <person name="O'Grady P."/>
            <person name="Pachter L."/>
            <person name="Papaceit M."/>
            <person name="Parisi M.J."/>
            <person name="Parisi M."/>
            <person name="Parts L."/>
            <person name="Pedersen J.S."/>
            <person name="Pesole G."/>
            <person name="Phillippy A.M."/>
            <person name="Ponting C.P."/>
            <person name="Pop M."/>
            <person name="Porcelli D."/>
            <person name="Powell J.R."/>
            <person name="Prohaska S."/>
            <person name="Pruitt K."/>
            <person name="Puig M."/>
            <person name="Quesneville H."/>
            <person name="Ram K.R."/>
            <person name="Rand D."/>
            <person name="Rasmussen M.D."/>
            <person name="Reed L.K."/>
            <person name="Reenan R."/>
            <person name="Reily A."/>
            <person name="Remington K.A."/>
            <person name="Rieger T.T."/>
            <person name="Ritchie M.G."/>
            <person name="Robin C."/>
            <person name="Rogers Y.H."/>
            <person name="Rohde C."/>
            <person name="Rozas J."/>
            <person name="Rubenfield M.J."/>
            <person name="Ruiz A."/>
            <person name="Russo S."/>
            <person name="Salzberg S.L."/>
            <person name="Sanchez-Gracia A."/>
            <person name="Saranga D.J."/>
            <person name="Sato H."/>
            <person name="Schaeffer S.W."/>
            <person name="Schatz M.C."/>
            <person name="Schlenke T."/>
            <person name="Schwartz R."/>
            <person name="Segarra C."/>
            <person name="Singh R.S."/>
            <person name="Sirot L."/>
            <person name="Sirota M."/>
            <person name="Sisneros N.B."/>
            <person name="Smith C.D."/>
            <person name="Smith T.F."/>
            <person name="Spieth J."/>
            <person name="Stage D.E."/>
            <person name="Stark A."/>
            <person name="Stephan W."/>
            <person name="Strausberg R.L."/>
            <person name="Strempel S."/>
            <person name="Sturgill D."/>
            <person name="Sutton G."/>
            <person name="Sutton G.G."/>
            <person name="Tao W."/>
            <person name="Teichmann S."/>
            <person name="Tobari Y.N."/>
            <person name="Tomimura Y."/>
            <person name="Tsolas J.M."/>
            <person name="Valente V.L."/>
            <person name="Venter E."/>
            <person name="Venter J.C."/>
            <person name="Vicario S."/>
            <person name="Vieira F.G."/>
            <person name="Vilella A.J."/>
            <person name="Villasante A."/>
            <person name="Walenz B."/>
            <person name="Wang J."/>
            <person name="Wasserman M."/>
            <person name="Watts T."/>
            <person name="Wilson D."/>
            <person name="Wilson R.K."/>
            <person name="Wing R.A."/>
            <person name="Wolfner M.F."/>
            <person name="Wong A."/>
            <person name="Wong G.K."/>
            <person name="Wu C.I."/>
            <person name="Wu G."/>
            <person name="Yamamoto D."/>
            <person name="Yang H.P."/>
            <person name="Yang S.P."/>
            <person name="Yorke J.A."/>
            <person name="Yoshida K."/>
            <person name="Zdobnov E."/>
            <person name="Zhang P."/>
            <person name="Zhang Y."/>
            <person name="Zimin A.V."/>
            <person name="Baldwin J."/>
            <person name="Abdouelleil A."/>
            <person name="Abdulkadir J."/>
            <person name="Abebe A."/>
            <person name="Abera B."/>
            <person name="Abreu J."/>
            <person name="Acer S.C."/>
            <person name="Aftuck L."/>
            <person name="Alexander A."/>
            <person name="An P."/>
            <person name="Anderson E."/>
            <person name="Anderson S."/>
            <person name="Arachi H."/>
            <person name="Azer M."/>
            <person name="Bachantsang P."/>
            <person name="Barry A."/>
            <person name="Bayul T."/>
            <person name="Berlin A."/>
            <person name="Bessette D."/>
            <person name="Bloom T."/>
            <person name="Blye J."/>
            <person name="Boguslavskiy L."/>
            <person name="Bonnet C."/>
            <person name="Boukhgalter B."/>
            <person name="Bourzgui I."/>
            <person name="Brown A."/>
            <person name="Cahill P."/>
            <person name="Channer S."/>
            <person name="Cheshatsang Y."/>
            <person name="Chuda L."/>
            <person name="Citroen M."/>
            <person name="Collymore A."/>
            <person name="Cooke P."/>
            <person name="Costello M."/>
            <person name="D'Aco K."/>
            <person name="Daza R."/>
            <person name="De Haan G."/>
            <person name="DeGray S."/>
            <person name="DeMaso C."/>
            <person name="Dhargay N."/>
            <person name="Dooley K."/>
            <person name="Dooley E."/>
            <person name="Doricent M."/>
            <person name="Dorje P."/>
            <person name="Dorjee K."/>
            <person name="Dupes A."/>
            <person name="Elong R."/>
            <person name="Falk J."/>
            <person name="Farina A."/>
            <person name="Faro S."/>
            <person name="Ferguson D."/>
            <person name="Fisher S."/>
            <person name="Foley C.D."/>
            <person name="Franke A."/>
            <person name="Friedrich D."/>
            <person name="Gadbois L."/>
            <person name="Gearin G."/>
            <person name="Gearin C.R."/>
            <person name="Giannoukos G."/>
            <person name="Goode T."/>
            <person name="Graham J."/>
            <person name="Grandbois E."/>
            <person name="Grewal S."/>
            <person name="Gyaltsen K."/>
            <person name="Hafez N."/>
            <person name="Hagos B."/>
            <person name="Hall J."/>
            <person name="Henson C."/>
            <person name="Hollinger A."/>
            <person name="Honan T."/>
            <person name="Huard M.D."/>
            <person name="Hughes L."/>
            <person name="Hurhula B."/>
            <person name="Husby M.E."/>
            <person name="Kamat A."/>
            <person name="Kanga B."/>
            <person name="Kashin S."/>
            <person name="Khazanovich D."/>
            <person name="Kisner P."/>
            <person name="Lance K."/>
            <person name="Lara M."/>
            <person name="Lee W."/>
            <person name="Lennon N."/>
            <person name="Letendre F."/>
            <person name="LeVine R."/>
            <person name="Lipovsky A."/>
            <person name="Liu X."/>
            <person name="Liu J."/>
            <person name="Liu S."/>
            <person name="Lokyitsang T."/>
            <person name="Lokyitsang Y."/>
            <person name="Lubonja R."/>
            <person name="Lui A."/>
            <person name="MacDonald P."/>
            <person name="Magnisalis V."/>
            <person name="Maru K."/>
            <person name="Matthews C."/>
            <person name="McCusker W."/>
            <person name="McDonough S."/>
            <person name="Mehta T."/>
            <person name="Meldrim J."/>
            <person name="Meneus L."/>
            <person name="Mihai O."/>
            <person name="Mihalev A."/>
            <person name="Mihova T."/>
            <person name="Mittelman R."/>
            <person name="Mlenga V."/>
            <person name="Montmayeur A."/>
            <person name="Mulrain L."/>
            <person name="Navidi A."/>
            <person name="Naylor J."/>
            <person name="Negash T."/>
            <person name="Nguyen T."/>
            <person name="Nguyen N."/>
            <person name="Nicol R."/>
            <person name="Norbu C."/>
            <person name="Norbu N."/>
            <person name="Novod N."/>
            <person name="O'Neill B."/>
            <person name="Osman S."/>
            <person name="Markiewicz E."/>
            <person name="Oyono O.L."/>
            <person name="Patti C."/>
            <person name="Phunkhang P."/>
            <person name="Pierre F."/>
            <person name="Priest M."/>
            <person name="Raghuraman S."/>
            <person name="Rege F."/>
            <person name="Reyes R."/>
            <person name="Rise C."/>
            <person name="Rogov P."/>
            <person name="Ross K."/>
            <person name="Ryan E."/>
            <person name="Settipalli S."/>
            <person name="Shea T."/>
            <person name="Sherpa N."/>
            <person name="Shi L."/>
            <person name="Shih D."/>
            <person name="Sparrow T."/>
            <person name="Spaulding J."/>
            <person name="Stalker J."/>
            <person name="Stange-Thomann N."/>
            <person name="Stavropoulos S."/>
            <person name="Stone C."/>
            <person name="Strader C."/>
            <person name="Tesfaye S."/>
            <person name="Thomson T."/>
            <person name="Thoulutsang Y."/>
            <person name="Thoulutsang D."/>
            <person name="Topham K."/>
            <person name="Topping I."/>
            <person name="Tsamla T."/>
            <person name="Vassiliev H."/>
            <person name="Vo A."/>
            <person name="Wangchuk T."/>
            <person name="Wangdi T."/>
            <person name="Weiand M."/>
            <person name="Wilkinson J."/>
            <person name="Wilson A."/>
            <person name="Yadav S."/>
            <person name="Young G."/>
            <person name="Yu Q."/>
            <person name="Zembek L."/>
            <person name="Zhong D."/>
            <person name="Zimmer A."/>
            <person name="Zwirko Z."/>
            <person name="Jaffe D.B."/>
            <person name="Alvarez P."/>
            <person name="Brockman W."/>
            <person name="Butler J."/>
            <person name="Chin C."/>
            <person name="Gnerre S."/>
            <person name="Grabherr M."/>
            <person name="Kleber M."/>
            <person name="Mauceli E."/>
            <person name="MacCallum I."/>
        </authorList>
    </citation>
    <scope>NUCLEOTIDE SEQUENCE [LARGE SCALE GENOMIC DNA]</scope>
    <source>
        <strain evidence="3">Tucson 14030-0811.24</strain>
    </source>
</reference>
<evidence type="ECO:0000313" key="2">
    <source>
        <dbReference type="EMBL" id="EDW79737.1"/>
    </source>
</evidence>
<organism evidence="2 3">
    <name type="scientific">Drosophila willistoni</name>
    <name type="common">Fruit fly</name>
    <dbReference type="NCBI Taxonomy" id="7260"/>
    <lineage>
        <taxon>Eukaryota</taxon>
        <taxon>Metazoa</taxon>
        <taxon>Ecdysozoa</taxon>
        <taxon>Arthropoda</taxon>
        <taxon>Hexapoda</taxon>
        <taxon>Insecta</taxon>
        <taxon>Pterygota</taxon>
        <taxon>Neoptera</taxon>
        <taxon>Endopterygota</taxon>
        <taxon>Diptera</taxon>
        <taxon>Brachycera</taxon>
        <taxon>Muscomorpha</taxon>
        <taxon>Ephydroidea</taxon>
        <taxon>Drosophilidae</taxon>
        <taxon>Drosophila</taxon>
        <taxon>Sophophora</taxon>
    </lineage>
</organism>
<accession>B4N5U8</accession>
<feature type="region of interest" description="Disordered" evidence="1">
    <location>
        <begin position="27"/>
        <end position="133"/>
    </location>
</feature>
<dbReference type="KEGG" id="dwi:6646066"/>
<feature type="compositionally biased region" description="Basic and acidic residues" evidence="1">
    <location>
        <begin position="43"/>
        <end position="71"/>
    </location>
</feature>
<keyword evidence="3" id="KW-1185">Reference proteome</keyword>
<proteinExistence type="predicted"/>
<gene>
    <name evidence="2" type="primary">Dwil\GK17858</name>
    <name evidence="2" type="ORF">Dwil_GK17858</name>
</gene>
<dbReference type="OMA" id="PYQKRTE"/>
<evidence type="ECO:0000313" key="3">
    <source>
        <dbReference type="Proteomes" id="UP000007798"/>
    </source>
</evidence>
<feature type="compositionally biased region" description="Low complexity" evidence="1">
    <location>
        <begin position="72"/>
        <end position="83"/>
    </location>
</feature>
<dbReference type="OrthoDB" id="7992758at2759"/>
<dbReference type="eggNOG" id="ENOG502T7YT">
    <property type="taxonomic scope" value="Eukaryota"/>
</dbReference>
<dbReference type="Proteomes" id="UP000007798">
    <property type="component" value="Unassembled WGS sequence"/>
</dbReference>
<dbReference type="HOGENOM" id="CLU_1724234_0_0_1"/>
<dbReference type="PhylomeDB" id="B4N5U8"/>
<dbReference type="FunCoup" id="B4N5U8">
    <property type="interactions" value="25"/>
</dbReference>
<protein>
    <submittedName>
        <fullName evidence="2">Uncharacterized protein</fullName>
    </submittedName>
</protein>
<dbReference type="InParanoid" id="B4N5U8"/>
<dbReference type="AlphaFoldDB" id="B4N5U8"/>
<evidence type="ECO:0000256" key="1">
    <source>
        <dbReference type="SAM" id="MobiDB-lite"/>
    </source>
</evidence>
<name>B4N5U8_DROWI</name>
<dbReference type="EMBL" id="CH964154">
    <property type="protein sequence ID" value="EDW79737.1"/>
    <property type="molecule type" value="Genomic_DNA"/>
</dbReference>